<protein>
    <submittedName>
        <fullName evidence="2">Phage major capsid protein</fullName>
    </submittedName>
</protein>
<organism evidence="1 2">
    <name type="scientific">Panagrolaimus sp. JU765</name>
    <dbReference type="NCBI Taxonomy" id="591449"/>
    <lineage>
        <taxon>Eukaryota</taxon>
        <taxon>Metazoa</taxon>
        <taxon>Ecdysozoa</taxon>
        <taxon>Nematoda</taxon>
        <taxon>Chromadorea</taxon>
        <taxon>Rhabditida</taxon>
        <taxon>Tylenchina</taxon>
        <taxon>Panagrolaimomorpha</taxon>
        <taxon>Panagrolaimoidea</taxon>
        <taxon>Panagrolaimidae</taxon>
        <taxon>Panagrolaimus</taxon>
    </lineage>
</organism>
<evidence type="ECO:0000313" key="1">
    <source>
        <dbReference type="Proteomes" id="UP000887576"/>
    </source>
</evidence>
<dbReference type="WBParaSite" id="JU765_v2.g15151.t1">
    <property type="protein sequence ID" value="JU765_v2.g15151.t1"/>
    <property type="gene ID" value="JU765_v2.g15151"/>
</dbReference>
<sequence>MQLGGRGNWAAMQIFRNASKNDQKNAKGQLASLRIVKSLVEITLSRSAADYILDELNVTTFIKTLEQAKYGMDEDFMGTLNANEIIGMPGGFTLQFTPFGTKARNAEAVNGGIIHAFLE</sequence>
<name>A0AC34QCH4_9BILA</name>
<evidence type="ECO:0000313" key="2">
    <source>
        <dbReference type="WBParaSite" id="JU765_v2.g15151.t1"/>
    </source>
</evidence>
<proteinExistence type="predicted"/>
<dbReference type="Proteomes" id="UP000887576">
    <property type="component" value="Unplaced"/>
</dbReference>
<reference evidence="2" key="1">
    <citation type="submission" date="2022-11" db="UniProtKB">
        <authorList>
            <consortium name="WormBaseParasite"/>
        </authorList>
    </citation>
    <scope>IDENTIFICATION</scope>
</reference>
<accession>A0AC34QCH4</accession>